<gene>
    <name evidence="3" type="ORF">IFM89_014512</name>
</gene>
<reference evidence="3 4" key="1">
    <citation type="submission" date="2020-10" db="EMBL/GenBank/DDBJ databases">
        <title>The Coptis chinensis genome and diversification of protoberbering-type alkaloids.</title>
        <authorList>
            <person name="Wang B."/>
            <person name="Shu S."/>
            <person name="Song C."/>
            <person name="Liu Y."/>
        </authorList>
    </citation>
    <scope>NUCLEOTIDE SEQUENCE [LARGE SCALE GENOMIC DNA]</scope>
    <source>
        <strain evidence="3">HL-2020</strain>
        <tissue evidence="3">Leaf</tissue>
    </source>
</reference>
<dbReference type="InterPro" id="IPR001245">
    <property type="entry name" value="Ser-Thr/Tyr_kinase_cat_dom"/>
</dbReference>
<dbReference type="PANTHER" id="PTHR48006">
    <property type="entry name" value="LEUCINE-RICH REPEAT-CONTAINING PROTEIN DDB_G0281931-RELATED"/>
    <property type="match status" value="1"/>
</dbReference>
<sequence>MGPRSGREGSVEEHQLGELREFENELNLLSAMWHENLVPLIGYCYESDQQILVYPFMSNGSLQDRLYGGFGTAEHTSEEENVCETMRVENAINPQREEMATGMEIVPFIQRVRVEPRNSAADVEGEQEDEPNPTTVSWQSDVYFFGLRRNRRAPKSGVCSKYTPS</sequence>
<feature type="region of interest" description="Disordered" evidence="1">
    <location>
        <begin position="117"/>
        <end position="136"/>
    </location>
</feature>
<evidence type="ECO:0000313" key="4">
    <source>
        <dbReference type="Proteomes" id="UP000631114"/>
    </source>
</evidence>
<evidence type="ECO:0000259" key="2">
    <source>
        <dbReference type="Pfam" id="PF07714"/>
    </source>
</evidence>
<dbReference type="EMBL" id="JADFTS010000007">
    <property type="protein sequence ID" value="KAF9596933.1"/>
    <property type="molecule type" value="Genomic_DNA"/>
</dbReference>
<name>A0A835LIK7_9MAGN</name>
<keyword evidence="4" id="KW-1185">Reference proteome</keyword>
<dbReference type="Proteomes" id="UP000631114">
    <property type="component" value="Unassembled WGS sequence"/>
</dbReference>
<feature type="domain" description="Serine-threonine/tyrosine-protein kinase catalytic" evidence="2">
    <location>
        <begin position="15"/>
        <end position="69"/>
    </location>
</feature>
<dbReference type="GO" id="GO:0004672">
    <property type="term" value="F:protein kinase activity"/>
    <property type="evidence" value="ECO:0007669"/>
    <property type="project" value="InterPro"/>
</dbReference>
<dbReference type="AlphaFoldDB" id="A0A835LIK7"/>
<dbReference type="OrthoDB" id="4062651at2759"/>
<dbReference type="SUPFAM" id="SSF56112">
    <property type="entry name" value="Protein kinase-like (PK-like)"/>
    <property type="match status" value="1"/>
</dbReference>
<proteinExistence type="predicted"/>
<accession>A0A835LIK7</accession>
<evidence type="ECO:0000256" key="1">
    <source>
        <dbReference type="SAM" id="MobiDB-lite"/>
    </source>
</evidence>
<dbReference type="InterPro" id="IPR051824">
    <property type="entry name" value="LRR_Rcpt-Like_S/T_Kinase"/>
</dbReference>
<protein>
    <recommendedName>
        <fullName evidence="2">Serine-threonine/tyrosine-protein kinase catalytic domain-containing protein</fullName>
    </recommendedName>
</protein>
<dbReference type="InterPro" id="IPR011009">
    <property type="entry name" value="Kinase-like_dom_sf"/>
</dbReference>
<evidence type="ECO:0000313" key="3">
    <source>
        <dbReference type="EMBL" id="KAF9596933.1"/>
    </source>
</evidence>
<organism evidence="3 4">
    <name type="scientific">Coptis chinensis</name>
    <dbReference type="NCBI Taxonomy" id="261450"/>
    <lineage>
        <taxon>Eukaryota</taxon>
        <taxon>Viridiplantae</taxon>
        <taxon>Streptophyta</taxon>
        <taxon>Embryophyta</taxon>
        <taxon>Tracheophyta</taxon>
        <taxon>Spermatophyta</taxon>
        <taxon>Magnoliopsida</taxon>
        <taxon>Ranunculales</taxon>
        <taxon>Ranunculaceae</taxon>
        <taxon>Coptidoideae</taxon>
        <taxon>Coptis</taxon>
    </lineage>
</organism>
<dbReference type="Pfam" id="PF07714">
    <property type="entry name" value="PK_Tyr_Ser-Thr"/>
    <property type="match status" value="1"/>
</dbReference>
<dbReference type="Gene3D" id="3.30.200.20">
    <property type="entry name" value="Phosphorylase Kinase, domain 1"/>
    <property type="match status" value="1"/>
</dbReference>
<dbReference type="PANTHER" id="PTHR48006:SF96">
    <property type="entry name" value="PROTEIN KINASE DOMAIN-CONTAINING PROTEIN"/>
    <property type="match status" value="1"/>
</dbReference>
<comment type="caution">
    <text evidence="3">The sequence shown here is derived from an EMBL/GenBank/DDBJ whole genome shotgun (WGS) entry which is preliminary data.</text>
</comment>